<dbReference type="AlphaFoldDB" id="A0A8T2PBI1"/>
<feature type="domain" description="DRBM" evidence="1">
    <location>
        <begin position="466"/>
        <end position="531"/>
    </location>
</feature>
<comment type="caution">
    <text evidence="2">The sequence shown here is derived from an EMBL/GenBank/DDBJ whole genome shotgun (WGS) entry which is preliminary data.</text>
</comment>
<dbReference type="InterPro" id="IPR027897">
    <property type="entry name" value="DUF4559"/>
</dbReference>
<dbReference type="SUPFAM" id="SSF54768">
    <property type="entry name" value="dsRNA-binding domain-like"/>
    <property type="match status" value="1"/>
</dbReference>
<dbReference type="SMART" id="SM00358">
    <property type="entry name" value="DSRM"/>
    <property type="match status" value="2"/>
</dbReference>
<dbReference type="Pfam" id="PF15112">
    <property type="entry name" value="DUF4559"/>
    <property type="match status" value="1"/>
</dbReference>
<keyword evidence="3" id="KW-1185">Reference proteome</keyword>
<dbReference type="Proteomes" id="UP000824540">
    <property type="component" value="Unassembled WGS sequence"/>
</dbReference>
<gene>
    <name evidence="2" type="ORF">JZ751_028037</name>
</gene>
<evidence type="ECO:0000313" key="2">
    <source>
        <dbReference type="EMBL" id="KAG9349589.1"/>
    </source>
</evidence>
<dbReference type="Gene3D" id="3.30.160.20">
    <property type="match status" value="2"/>
</dbReference>
<dbReference type="EMBL" id="JAFBMS010000009">
    <property type="protein sequence ID" value="KAG9349589.1"/>
    <property type="molecule type" value="Genomic_DNA"/>
</dbReference>
<accession>A0A8T2PBI1</accession>
<sequence>MASFSRFNDESYKNWLKTTMSLQILKSSLGSFLENETETYHSSLRNELKGVICKSNCILKKQYSKIDDVCKDCQLWWKEILNNHNNKNGIIYWNNSKPYLWSSEKWEVAKVYMPKGNKDHNTVDQFDISAALNFMTFCSHFKKIVKEQVLKDVTHVRNQMMHSSDMKVAKKDMETHLKKIRELAKVLQDYCPELKDLQEKLIQLQKVDLNIMLEGPDSSREDIIKNILDVQKIQDLEQQVLKEKIECLASRLEEDKEPQRDKEFVGMKEFLDQNKDLLGQLGPQMEKLNTIQVKVEQHDKQLNILTGKVDQLEKNTNEPVFSVDTAKYKNHLFEKARENKWPEPVFENIRKPQGYTGQVVVNGQTFTGYHVHPNVKAAHQEVSMIALEQLSATQEGSSSLHTDQSASSTTSTANPLFFASVKVPVNTAFEGPEADSMEAAVQEAYRSLEQALTLGDTAAGSLSCSAREQIHDFFNQADCKLPEEKPVCSMESTFRCKLQISGDLTFQNPEGMSKKQHAEQAAAKEALDRLSGVLSWDLTGANGNYKGRLQELLAKLGKKPFYQPVAGPSASETSKRGAATERHFDAVPQAAVSVSICETQETSPVYTSPIPSHRKKLKTESACANPTDCQSFAVPELEKLLIMFGLEPPSVSCECFSMETKFQCSAEIHLVNYTFQNQQGYSNKKDATRKTYLIFGKALGICGANIEENQATAAVKTYFNKNLLSLPSEEFFQKEEKTHCSLTVASWSFLFEGQGESEEAAKLDICCQALSVIGPLFGCELASRVSSRSAEERLALMLEVVGQRPPLFQQAATLHKATVQLHFNAFVLESKGQNNKKSAQRQLSMRILRLLGEEETGETSKDVNERNRLDDWFKKKRIPQPIFEDTEEVLGVKATFSCRVTCSHPDWQASTEVAMTRLKEELKRRFRNLADESADHGWSG</sequence>
<dbReference type="InterPro" id="IPR014720">
    <property type="entry name" value="dsRBD_dom"/>
</dbReference>
<evidence type="ECO:0000259" key="1">
    <source>
        <dbReference type="SMART" id="SM00358"/>
    </source>
</evidence>
<name>A0A8T2PBI1_9TELE</name>
<dbReference type="PANTHER" id="PTHR35083">
    <property type="entry name" value="RGD1565685 PROTEIN"/>
    <property type="match status" value="1"/>
</dbReference>
<dbReference type="OrthoDB" id="9934809at2759"/>
<evidence type="ECO:0000313" key="3">
    <source>
        <dbReference type="Proteomes" id="UP000824540"/>
    </source>
</evidence>
<feature type="domain" description="DRBM" evidence="1">
    <location>
        <begin position="328"/>
        <end position="391"/>
    </location>
</feature>
<dbReference type="PANTHER" id="PTHR35083:SF3">
    <property type="entry name" value="SI:CH211-91P5.3"/>
    <property type="match status" value="1"/>
</dbReference>
<organism evidence="2 3">
    <name type="scientific">Albula glossodonta</name>
    <name type="common">roundjaw bonefish</name>
    <dbReference type="NCBI Taxonomy" id="121402"/>
    <lineage>
        <taxon>Eukaryota</taxon>
        <taxon>Metazoa</taxon>
        <taxon>Chordata</taxon>
        <taxon>Craniata</taxon>
        <taxon>Vertebrata</taxon>
        <taxon>Euteleostomi</taxon>
        <taxon>Actinopterygii</taxon>
        <taxon>Neopterygii</taxon>
        <taxon>Teleostei</taxon>
        <taxon>Albuliformes</taxon>
        <taxon>Albulidae</taxon>
        <taxon>Albula</taxon>
    </lineage>
</organism>
<protein>
    <recommendedName>
        <fullName evidence="1">DRBM domain-containing protein</fullName>
    </recommendedName>
</protein>
<reference evidence="2" key="1">
    <citation type="thesis" date="2021" institute="BYU ScholarsArchive" country="Provo, UT, USA">
        <title>Applications of and Algorithms for Genome Assembly and Genomic Analyses with an Emphasis on Marine Teleosts.</title>
        <authorList>
            <person name="Pickett B.D."/>
        </authorList>
    </citation>
    <scope>NUCLEOTIDE SEQUENCE</scope>
    <source>
        <strain evidence="2">HI-2016</strain>
    </source>
</reference>
<proteinExistence type="predicted"/>